<dbReference type="PANTHER" id="PTHR43976">
    <property type="entry name" value="SHORT CHAIN DEHYDROGENASE"/>
    <property type="match status" value="1"/>
</dbReference>
<gene>
    <name evidence="4 6" type="ORF">BDZ99DRAFT_476062</name>
</gene>
<comment type="similarity">
    <text evidence="1 3">Belongs to the short-chain dehydrogenases/reductases (SDR) family.</text>
</comment>
<dbReference type="OrthoDB" id="1274115at2759"/>
<dbReference type="Gene3D" id="3.40.50.720">
    <property type="entry name" value="NAD(P)-binding Rossmann-like Domain"/>
    <property type="match status" value="1"/>
</dbReference>
<keyword evidence="5" id="KW-1185">Reference proteome</keyword>
<dbReference type="InterPro" id="IPR036291">
    <property type="entry name" value="NAD(P)-bd_dom_sf"/>
</dbReference>
<evidence type="ECO:0000256" key="3">
    <source>
        <dbReference type="RuleBase" id="RU000363"/>
    </source>
</evidence>
<dbReference type="PRINTS" id="PR00080">
    <property type="entry name" value="SDRFAMILY"/>
</dbReference>
<dbReference type="Pfam" id="PF00106">
    <property type="entry name" value="adh_short"/>
    <property type="match status" value="1"/>
</dbReference>
<dbReference type="AlphaFoldDB" id="A0A6A6YTG5"/>
<reference evidence="6" key="2">
    <citation type="submission" date="2020-04" db="EMBL/GenBank/DDBJ databases">
        <authorList>
            <consortium name="NCBI Genome Project"/>
        </authorList>
    </citation>
    <scope>NUCLEOTIDE SEQUENCE</scope>
    <source>
        <strain evidence="6">CBS 304.34</strain>
    </source>
</reference>
<dbReference type="PRINTS" id="PR00081">
    <property type="entry name" value="GDHRDH"/>
</dbReference>
<organism evidence="4">
    <name type="scientific">Mytilinidion resinicola</name>
    <dbReference type="NCBI Taxonomy" id="574789"/>
    <lineage>
        <taxon>Eukaryota</taxon>
        <taxon>Fungi</taxon>
        <taxon>Dikarya</taxon>
        <taxon>Ascomycota</taxon>
        <taxon>Pezizomycotina</taxon>
        <taxon>Dothideomycetes</taxon>
        <taxon>Pleosporomycetidae</taxon>
        <taxon>Mytilinidiales</taxon>
        <taxon>Mytilinidiaceae</taxon>
        <taxon>Mytilinidion</taxon>
    </lineage>
</organism>
<dbReference type="InterPro" id="IPR002347">
    <property type="entry name" value="SDR_fam"/>
</dbReference>
<name>A0A6A6YTG5_9PEZI</name>
<dbReference type="SUPFAM" id="SSF51735">
    <property type="entry name" value="NAD(P)-binding Rossmann-fold domains"/>
    <property type="match status" value="1"/>
</dbReference>
<evidence type="ECO:0000313" key="4">
    <source>
        <dbReference type="EMBL" id="KAF2811255.1"/>
    </source>
</evidence>
<keyword evidence="2" id="KW-0560">Oxidoreductase</keyword>
<reference evidence="6" key="3">
    <citation type="submission" date="2025-04" db="UniProtKB">
        <authorList>
            <consortium name="RefSeq"/>
        </authorList>
    </citation>
    <scope>IDENTIFICATION</scope>
    <source>
        <strain evidence="6">CBS 304.34</strain>
    </source>
</reference>
<sequence length="291" mass="31008">MATESPQTWFITGCSSGFGEGFVRQLRAAGDNVIATGRNAETKLAHLKDTGAVIMDLDVTEPLAEIAEKAKEAWSVFGGVDIVVNNAGAIISGALEELTQEELETGIKTNFYGPLNVTKAFLPYLRERGSGTLLYIGSIAGWQGNPGAISYTSPKFAIAGAVECLAKELAVVAPAIKLLLVEPGYFHTAAFTKLYHVPPRLPAYAEFNAASAAFEERVNGHQPGDVEKGVQRMIELAKGTGMAEGKTLPLRVPLGSDAVAGFRAKCEEGLKTCREWEEMAKSTDKSTGLRA</sequence>
<dbReference type="PANTHER" id="PTHR43976:SF16">
    <property type="entry name" value="SHORT-CHAIN DEHYDROGENASE_REDUCTASE FAMILY PROTEIN"/>
    <property type="match status" value="1"/>
</dbReference>
<evidence type="ECO:0000256" key="2">
    <source>
        <dbReference type="ARBA" id="ARBA00023002"/>
    </source>
</evidence>
<evidence type="ECO:0000313" key="5">
    <source>
        <dbReference type="Proteomes" id="UP000504636"/>
    </source>
</evidence>
<dbReference type="EMBL" id="MU003699">
    <property type="protein sequence ID" value="KAF2811255.1"/>
    <property type="molecule type" value="Genomic_DNA"/>
</dbReference>
<proteinExistence type="inferred from homology"/>
<evidence type="ECO:0000313" key="6">
    <source>
        <dbReference type="RefSeq" id="XP_033578219.1"/>
    </source>
</evidence>
<reference evidence="4 6" key="1">
    <citation type="journal article" date="2020" name="Stud. Mycol.">
        <title>101 Dothideomycetes genomes: a test case for predicting lifestyles and emergence of pathogens.</title>
        <authorList>
            <person name="Haridas S."/>
            <person name="Albert R."/>
            <person name="Binder M."/>
            <person name="Bloem J."/>
            <person name="Labutti K."/>
            <person name="Salamov A."/>
            <person name="Andreopoulos B."/>
            <person name="Baker S."/>
            <person name="Barry K."/>
            <person name="Bills G."/>
            <person name="Bluhm B."/>
            <person name="Cannon C."/>
            <person name="Castanera R."/>
            <person name="Culley D."/>
            <person name="Daum C."/>
            <person name="Ezra D."/>
            <person name="Gonzalez J."/>
            <person name="Henrissat B."/>
            <person name="Kuo A."/>
            <person name="Liang C."/>
            <person name="Lipzen A."/>
            <person name="Lutzoni F."/>
            <person name="Magnuson J."/>
            <person name="Mondo S."/>
            <person name="Nolan M."/>
            <person name="Ohm R."/>
            <person name="Pangilinan J."/>
            <person name="Park H.-J."/>
            <person name="Ramirez L."/>
            <person name="Alfaro M."/>
            <person name="Sun H."/>
            <person name="Tritt A."/>
            <person name="Yoshinaga Y."/>
            <person name="Zwiers L.-H."/>
            <person name="Turgeon B."/>
            <person name="Goodwin S."/>
            <person name="Spatafora J."/>
            <person name="Crous P."/>
            <person name="Grigoriev I."/>
        </authorList>
    </citation>
    <scope>NUCLEOTIDE SEQUENCE</scope>
    <source>
        <strain evidence="4 6">CBS 304.34</strain>
    </source>
</reference>
<accession>A0A6A6YTG5</accession>
<evidence type="ECO:0000256" key="1">
    <source>
        <dbReference type="ARBA" id="ARBA00006484"/>
    </source>
</evidence>
<dbReference type="RefSeq" id="XP_033578219.1">
    <property type="nucleotide sequence ID" value="XM_033722032.1"/>
</dbReference>
<dbReference type="Proteomes" id="UP000504636">
    <property type="component" value="Unplaced"/>
</dbReference>
<dbReference type="GeneID" id="54462925"/>
<dbReference type="InterPro" id="IPR051911">
    <property type="entry name" value="SDR_oxidoreductase"/>
</dbReference>
<protein>
    <submittedName>
        <fullName evidence="4 6">NAD(P)-binding protein</fullName>
    </submittedName>
</protein>
<dbReference type="GO" id="GO:0016491">
    <property type="term" value="F:oxidoreductase activity"/>
    <property type="evidence" value="ECO:0007669"/>
    <property type="project" value="UniProtKB-KW"/>
</dbReference>